<protein>
    <submittedName>
        <fullName evidence="2">Uncharacterized protein</fullName>
    </submittedName>
</protein>
<keyword evidence="3" id="KW-1185">Reference proteome</keyword>
<name>A0A0P1GC59_9RHOB</name>
<gene>
    <name evidence="2" type="ORF">TRM7557_02126</name>
</gene>
<evidence type="ECO:0000313" key="3">
    <source>
        <dbReference type="Proteomes" id="UP000052022"/>
    </source>
</evidence>
<feature type="signal peptide" evidence="1">
    <location>
        <begin position="1"/>
        <end position="16"/>
    </location>
</feature>
<feature type="chain" id="PRO_5006063275" evidence="1">
    <location>
        <begin position="17"/>
        <end position="116"/>
    </location>
</feature>
<dbReference type="EMBL" id="CYSD01000033">
    <property type="protein sequence ID" value="CUH78959.1"/>
    <property type="molecule type" value="Genomic_DNA"/>
</dbReference>
<reference evidence="2 3" key="1">
    <citation type="submission" date="2015-09" db="EMBL/GenBank/DDBJ databases">
        <authorList>
            <consortium name="Swine Surveillance"/>
        </authorList>
    </citation>
    <scope>NUCLEOTIDE SEQUENCE [LARGE SCALE GENOMIC DNA]</scope>
    <source>
        <strain evidence="2 3">CECT 7557</strain>
    </source>
</reference>
<dbReference type="RefSeq" id="WP_058290176.1">
    <property type="nucleotide sequence ID" value="NZ_CYSD01000033.1"/>
</dbReference>
<proteinExistence type="predicted"/>
<keyword evidence="1" id="KW-0732">Signal</keyword>
<organism evidence="2 3">
    <name type="scientific">Tritonibacter multivorans</name>
    <dbReference type="NCBI Taxonomy" id="928856"/>
    <lineage>
        <taxon>Bacteria</taxon>
        <taxon>Pseudomonadati</taxon>
        <taxon>Pseudomonadota</taxon>
        <taxon>Alphaproteobacteria</taxon>
        <taxon>Rhodobacterales</taxon>
        <taxon>Paracoccaceae</taxon>
        <taxon>Tritonibacter</taxon>
    </lineage>
</organism>
<evidence type="ECO:0000256" key="1">
    <source>
        <dbReference type="SAM" id="SignalP"/>
    </source>
</evidence>
<evidence type="ECO:0000313" key="2">
    <source>
        <dbReference type="EMBL" id="CUH78959.1"/>
    </source>
</evidence>
<dbReference type="Proteomes" id="UP000052022">
    <property type="component" value="Unassembled WGS sequence"/>
</dbReference>
<dbReference type="OrthoDB" id="7709182at2"/>
<dbReference type="AlphaFoldDB" id="A0A0P1GC59"/>
<accession>A0A0P1GC59</accession>
<sequence>MRFMVLLLMMSGAARAADWATKPGDAPFSAAELAALPGQVLVFFDDGTSHYLNDGAYAYTYSGANGGGTAWGSYRIADDGSICVDYVSGASRCDLLVRNAGRIVVITEDGERYPVR</sequence>